<comment type="subcellular location">
    <subcellularLocation>
        <location evidence="1">Cell membrane</location>
        <topology evidence="1">Multi-pass membrane protein</topology>
    </subcellularLocation>
</comment>
<evidence type="ECO:0000313" key="7">
    <source>
        <dbReference type="EMBL" id="KRM86272.1"/>
    </source>
</evidence>
<keyword evidence="3 6" id="KW-0812">Transmembrane</keyword>
<dbReference type="GO" id="GO:0005886">
    <property type="term" value="C:plasma membrane"/>
    <property type="evidence" value="ECO:0007669"/>
    <property type="project" value="UniProtKB-SubCell"/>
</dbReference>
<evidence type="ECO:0000256" key="6">
    <source>
        <dbReference type="SAM" id="Phobius"/>
    </source>
</evidence>
<feature type="transmembrane region" description="Helical" evidence="6">
    <location>
        <begin position="202"/>
        <end position="224"/>
    </location>
</feature>
<dbReference type="PATRIC" id="fig|1133569.4.peg.1845"/>
<accession>A0A0R2C4S7</accession>
<comment type="caution">
    <text evidence="7">The sequence shown here is derived from an EMBL/GenBank/DDBJ whole genome shotgun (WGS) entry which is preliminary data.</text>
</comment>
<dbReference type="Gene3D" id="1.20.1250.20">
    <property type="entry name" value="MFS general substrate transporter like domains"/>
    <property type="match status" value="1"/>
</dbReference>
<keyword evidence="8" id="KW-1185">Reference proteome</keyword>
<feature type="transmembrane region" description="Helical" evidence="6">
    <location>
        <begin position="327"/>
        <end position="350"/>
    </location>
</feature>
<evidence type="ECO:0000256" key="4">
    <source>
        <dbReference type="ARBA" id="ARBA00022989"/>
    </source>
</evidence>
<evidence type="ECO:0000313" key="8">
    <source>
        <dbReference type="Proteomes" id="UP000051576"/>
    </source>
</evidence>
<organism evidence="7 8">
    <name type="scientific">Liquorilactobacillus vini DSM 20605</name>
    <dbReference type="NCBI Taxonomy" id="1133569"/>
    <lineage>
        <taxon>Bacteria</taxon>
        <taxon>Bacillati</taxon>
        <taxon>Bacillota</taxon>
        <taxon>Bacilli</taxon>
        <taxon>Lactobacillales</taxon>
        <taxon>Lactobacillaceae</taxon>
        <taxon>Liquorilactobacillus</taxon>
    </lineage>
</organism>
<keyword evidence="5 6" id="KW-0472">Membrane</keyword>
<keyword evidence="4 6" id="KW-1133">Transmembrane helix</keyword>
<dbReference type="GO" id="GO:0022857">
    <property type="term" value="F:transmembrane transporter activity"/>
    <property type="evidence" value="ECO:0007669"/>
    <property type="project" value="InterPro"/>
</dbReference>
<name>A0A0R2C4S7_9LACO</name>
<dbReference type="STRING" id="1133569.FD21_GL001700"/>
<feature type="transmembrane region" description="Helical" evidence="6">
    <location>
        <begin position="293"/>
        <end position="315"/>
    </location>
</feature>
<dbReference type="InterPro" id="IPR011701">
    <property type="entry name" value="MFS"/>
</dbReference>
<dbReference type="PANTHER" id="PTHR23513:SF6">
    <property type="entry name" value="MAJOR FACILITATOR SUPERFAMILY ASSOCIATED DOMAIN-CONTAINING PROTEIN"/>
    <property type="match status" value="1"/>
</dbReference>
<dbReference type="PANTHER" id="PTHR23513">
    <property type="entry name" value="INTEGRAL MEMBRANE EFFLUX PROTEIN-RELATED"/>
    <property type="match status" value="1"/>
</dbReference>
<reference evidence="7 8" key="1">
    <citation type="journal article" date="2015" name="Genome Announc.">
        <title>Expanding the biotechnology potential of lactobacilli through comparative genomics of 213 strains and associated genera.</title>
        <authorList>
            <person name="Sun Z."/>
            <person name="Harris H.M."/>
            <person name="McCann A."/>
            <person name="Guo C."/>
            <person name="Argimon S."/>
            <person name="Zhang W."/>
            <person name="Yang X."/>
            <person name="Jeffery I.B."/>
            <person name="Cooney J.C."/>
            <person name="Kagawa T.F."/>
            <person name="Liu W."/>
            <person name="Song Y."/>
            <person name="Salvetti E."/>
            <person name="Wrobel A."/>
            <person name="Rasinkangas P."/>
            <person name="Parkhill J."/>
            <person name="Rea M.C."/>
            <person name="O'Sullivan O."/>
            <person name="Ritari J."/>
            <person name="Douillard F.P."/>
            <person name="Paul Ross R."/>
            <person name="Yang R."/>
            <person name="Briner A.E."/>
            <person name="Felis G.E."/>
            <person name="de Vos W.M."/>
            <person name="Barrangou R."/>
            <person name="Klaenhammer T.R."/>
            <person name="Caufield P.W."/>
            <person name="Cui Y."/>
            <person name="Zhang H."/>
            <person name="O'Toole P.W."/>
        </authorList>
    </citation>
    <scope>NUCLEOTIDE SEQUENCE [LARGE SCALE GENOMIC DNA]</scope>
    <source>
        <strain evidence="7 8">DSM 20605</strain>
    </source>
</reference>
<evidence type="ECO:0000256" key="1">
    <source>
        <dbReference type="ARBA" id="ARBA00004651"/>
    </source>
</evidence>
<feature type="transmembrane region" description="Helical" evidence="6">
    <location>
        <begin position="16"/>
        <end position="38"/>
    </location>
</feature>
<gene>
    <name evidence="7" type="ORF">FD21_GL001700</name>
</gene>
<proteinExistence type="predicted"/>
<dbReference type="eggNOG" id="COG2814">
    <property type="taxonomic scope" value="Bacteria"/>
</dbReference>
<dbReference type="SUPFAM" id="SSF103473">
    <property type="entry name" value="MFS general substrate transporter"/>
    <property type="match status" value="1"/>
</dbReference>
<dbReference type="EMBL" id="AYYX01000057">
    <property type="protein sequence ID" value="KRM86272.1"/>
    <property type="molecule type" value="Genomic_DNA"/>
</dbReference>
<evidence type="ECO:0000256" key="2">
    <source>
        <dbReference type="ARBA" id="ARBA00022475"/>
    </source>
</evidence>
<feature type="transmembrane region" description="Helical" evidence="6">
    <location>
        <begin position="265"/>
        <end position="287"/>
    </location>
</feature>
<evidence type="ECO:0000256" key="5">
    <source>
        <dbReference type="ARBA" id="ARBA00023136"/>
    </source>
</evidence>
<dbReference type="Proteomes" id="UP000051576">
    <property type="component" value="Unassembled WGS sequence"/>
</dbReference>
<keyword evidence="2" id="KW-1003">Cell membrane</keyword>
<evidence type="ECO:0000256" key="3">
    <source>
        <dbReference type="ARBA" id="ARBA00022692"/>
    </source>
</evidence>
<dbReference type="CDD" id="cd06173">
    <property type="entry name" value="MFS_MefA_like"/>
    <property type="match status" value="1"/>
</dbReference>
<feature type="transmembrane region" description="Helical" evidence="6">
    <location>
        <begin position="146"/>
        <end position="168"/>
    </location>
</feature>
<sequence>MFSFGMGLMLLNQTHLAISFGISTIIGPLVSLLLLVPLGNLVDRYPHKAILIVSDLSRLSSLLLFAWALPLFAGIGKLIPVVIFSILDYIWTDFSSTTYSAAVHELVNDRKIQKLSSLTSTASSISAIFSPLLGVILYSLVGFEAFIMIEIFSSLVSFLIMLTMNFHYASKTTKKRSSQTGQLQMFKAGINYIRHRPLIKGVIMIAVLVNFVFTSLTVEIPFVINDRLHLGNLPISVLESADSAGILLGSLIMSWQLTKNYFRQLLLVPLILDGVIMMLLGGVFMLFRSAASVSLAGAFVMFLLGVVVVIPNIVMQVELQKSVPTEFLGRVTTILITINSLIMPLGTLFYTGLFQKIQAN</sequence>
<dbReference type="Pfam" id="PF07690">
    <property type="entry name" value="MFS_1"/>
    <property type="match status" value="1"/>
</dbReference>
<protein>
    <submittedName>
        <fullName evidence="7">Transport protein</fullName>
    </submittedName>
</protein>
<dbReference type="InterPro" id="IPR036259">
    <property type="entry name" value="MFS_trans_sf"/>
</dbReference>
<dbReference type="AlphaFoldDB" id="A0A0R2C4S7"/>